<proteinExistence type="predicted"/>
<keyword evidence="3" id="KW-1185">Reference proteome</keyword>
<comment type="caution">
    <text evidence="2">The sequence shown here is derived from an EMBL/GenBank/DDBJ whole genome shotgun (WGS) entry which is preliminary data.</text>
</comment>
<dbReference type="Pfam" id="PF13391">
    <property type="entry name" value="HNH_2"/>
    <property type="match status" value="1"/>
</dbReference>
<dbReference type="AlphaFoldDB" id="A0A5C4JSQ0"/>
<dbReference type="CDD" id="cd00085">
    <property type="entry name" value="HNHc"/>
    <property type="match status" value="1"/>
</dbReference>
<gene>
    <name evidence="2" type="ORF">FF124_07590</name>
</gene>
<reference evidence="2 3" key="2">
    <citation type="submission" date="2019-06" db="EMBL/GenBank/DDBJ databases">
        <title>Martelella lutilitoris sp. nov., isolated from a tidal mudflat.</title>
        <authorList>
            <person name="Kim Y.-J."/>
        </authorList>
    </citation>
    <scope>NUCLEOTIDE SEQUENCE [LARGE SCALE GENOMIC DNA]</scope>
    <source>
        <strain evidence="2 3">GH2-6</strain>
    </source>
</reference>
<dbReference type="Proteomes" id="UP000307874">
    <property type="component" value="Unassembled WGS sequence"/>
</dbReference>
<sequence>MAITKKTIKILWSYSGGRCAFPGCWERLCDTLAGDAAPFPLGEMAHICGDKQGANRHNAAQTDAERDDYENLILLCPTHHRLIDRRENELTYTVDVLHEMKTEHEARVRKQLDQIPMATRPDVAKMIVPLLEENRQSWAHYGPVSELAQTQPHNEAVYAVWVSERLSVIVPNNRKIASMLEANRRLFDAEDQAAITAFLMHVRSYEQWVEDDIPYAAVKRFPKEFDDLIRGIVDGGA</sequence>
<evidence type="ECO:0000313" key="3">
    <source>
        <dbReference type="Proteomes" id="UP000307874"/>
    </source>
</evidence>
<keyword evidence="2" id="KW-0378">Hydrolase</keyword>
<dbReference type="GO" id="GO:0004519">
    <property type="term" value="F:endonuclease activity"/>
    <property type="evidence" value="ECO:0007669"/>
    <property type="project" value="UniProtKB-KW"/>
</dbReference>
<organism evidence="2 3">
    <name type="scientific">Martelella lutilitoris</name>
    <dbReference type="NCBI Taxonomy" id="2583532"/>
    <lineage>
        <taxon>Bacteria</taxon>
        <taxon>Pseudomonadati</taxon>
        <taxon>Pseudomonadota</taxon>
        <taxon>Alphaproteobacteria</taxon>
        <taxon>Hyphomicrobiales</taxon>
        <taxon>Aurantimonadaceae</taxon>
        <taxon>Martelella</taxon>
    </lineage>
</organism>
<keyword evidence="2" id="KW-0255">Endonuclease</keyword>
<accession>A0A5C4JSQ0</accession>
<evidence type="ECO:0000313" key="2">
    <source>
        <dbReference type="EMBL" id="TNB48191.1"/>
    </source>
</evidence>
<evidence type="ECO:0000259" key="1">
    <source>
        <dbReference type="Pfam" id="PF13391"/>
    </source>
</evidence>
<dbReference type="RefSeq" id="WP_138747899.1">
    <property type="nucleotide sequence ID" value="NZ_VCLB01000004.1"/>
</dbReference>
<keyword evidence="2" id="KW-0540">Nuclease</keyword>
<dbReference type="InterPro" id="IPR003615">
    <property type="entry name" value="HNH_nuc"/>
</dbReference>
<protein>
    <submittedName>
        <fullName evidence="2">HNH endonuclease</fullName>
    </submittedName>
</protein>
<feature type="domain" description="HNH nuclease" evidence="1">
    <location>
        <begin position="36"/>
        <end position="86"/>
    </location>
</feature>
<reference evidence="2 3" key="1">
    <citation type="submission" date="2019-05" db="EMBL/GenBank/DDBJ databases">
        <authorList>
            <person name="Lee S.D."/>
        </authorList>
    </citation>
    <scope>NUCLEOTIDE SEQUENCE [LARGE SCALE GENOMIC DNA]</scope>
    <source>
        <strain evidence="2 3">GH2-6</strain>
    </source>
</reference>
<dbReference type="OrthoDB" id="5379188at2"/>
<name>A0A5C4JSQ0_9HYPH</name>
<dbReference type="EMBL" id="VCLB01000004">
    <property type="protein sequence ID" value="TNB48191.1"/>
    <property type="molecule type" value="Genomic_DNA"/>
</dbReference>